<comment type="caution">
    <text evidence="1">The sequence shown here is derived from an EMBL/GenBank/DDBJ whole genome shotgun (WGS) entry which is preliminary data.</text>
</comment>
<dbReference type="AlphaFoldDB" id="A0A4Z2GBW9"/>
<protein>
    <submittedName>
        <fullName evidence="1">Uncharacterized protein</fullName>
    </submittedName>
</protein>
<evidence type="ECO:0000313" key="2">
    <source>
        <dbReference type="Proteomes" id="UP000314294"/>
    </source>
</evidence>
<dbReference type="Proteomes" id="UP000314294">
    <property type="component" value="Unassembled WGS sequence"/>
</dbReference>
<reference evidence="1 2" key="1">
    <citation type="submission" date="2019-03" db="EMBL/GenBank/DDBJ databases">
        <title>First draft genome of Liparis tanakae, snailfish: a comprehensive survey of snailfish specific genes.</title>
        <authorList>
            <person name="Kim W."/>
            <person name="Song I."/>
            <person name="Jeong J.-H."/>
            <person name="Kim D."/>
            <person name="Kim S."/>
            <person name="Ryu S."/>
            <person name="Song J.Y."/>
            <person name="Lee S.K."/>
        </authorList>
    </citation>
    <scope>NUCLEOTIDE SEQUENCE [LARGE SCALE GENOMIC DNA]</scope>
    <source>
        <tissue evidence="1">Muscle</tissue>
    </source>
</reference>
<sequence length="57" mass="6049">MVLLSPLKKTYLLARWTLGVTPPSPNRVTNTLASVPAPRSSPVMVTTSYTGGCSSGW</sequence>
<evidence type="ECO:0000313" key="1">
    <source>
        <dbReference type="EMBL" id="TNN50204.1"/>
    </source>
</evidence>
<name>A0A4Z2GBW9_9TELE</name>
<keyword evidence="2" id="KW-1185">Reference proteome</keyword>
<dbReference type="EMBL" id="SRLO01000628">
    <property type="protein sequence ID" value="TNN50204.1"/>
    <property type="molecule type" value="Genomic_DNA"/>
</dbReference>
<organism evidence="1 2">
    <name type="scientific">Liparis tanakae</name>
    <name type="common">Tanaka's snailfish</name>
    <dbReference type="NCBI Taxonomy" id="230148"/>
    <lineage>
        <taxon>Eukaryota</taxon>
        <taxon>Metazoa</taxon>
        <taxon>Chordata</taxon>
        <taxon>Craniata</taxon>
        <taxon>Vertebrata</taxon>
        <taxon>Euteleostomi</taxon>
        <taxon>Actinopterygii</taxon>
        <taxon>Neopterygii</taxon>
        <taxon>Teleostei</taxon>
        <taxon>Neoteleostei</taxon>
        <taxon>Acanthomorphata</taxon>
        <taxon>Eupercaria</taxon>
        <taxon>Perciformes</taxon>
        <taxon>Cottioidei</taxon>
        <taxon>Cottales</taxon>
        <taxon>Liparidae</taxon>
        <taxon>Liparis</taxon>
    </lineage>
</organism>
<gene>
    <name evidence="1" type="ORF">EYF80_039628</name>
</gene>
<accession>A0A4Z2GBW9</accession>
<proteinExistence type="predicted"/>